<dbReference type="AlphaFoldDB" id="A0A645F1M4"/>
<feature type="domain" description="PA14" evidence="1">
    <location>
        <begin position="18"/>
        <end position="101"/>
    </location>
</feature>
<proteinExistence type="predicted"/>
<gene>
    <name evidence="2" type="ORF">SDC9_154682</name>
</gene>
<organism evidence="2">
    <name type="scientific">bioreactor metagenome</name>
    <dbReference type="NCBI Taxonomy" id="1076179"/>
    <lineage>
        <taxon>unclassified sequences</taxon>
        <taxon>metagenomes</taxon>
        <taxon>ecological metagenomes</taxon>
    </lineage>
</organism>
<dbReference type="InterPro" id="IPR011658">
    <property type="entry name" value="PA14_dom"/>
</dbReference>
<name>A0A645F1M4_9ZZZZ</name>
<comment type="caution">
    <text evidence="2">The sequence shown here is derived from an EMBL/GenBank/DDBJ whole genome shotgun (WGS) entry which is preliminary data.</text>
</comment>
<reference evidence="2" key="1">
    <citation type="submission" date="2019-08" db="EMBL/GenBank/DDBJ databases">
        <authorList>
            <person name="Kucharzyk K."/>
            <person name="Murdoch R.W."/>
            <person name="Higgins S."/>
            <person name="Loffler F."/>
        </authorList>
    </citation>
    <scope>NUCLEOTIDE SEQUENCE</scope>
</reference>
<protein>
    <recommendedName>
        <fullName evidence="1">PA14 domain-containing protein</fullName>
    </recommendedName>
</protein>
<sequence length="123" mass="13374">MRTNLDFDPEPSLFRSGGGWSGSVEGYFLAPETANYEFSIACCGTVTIALKGAEPFTYTGDGVFHSIEKSYLLEKGYHPVRIDFSLAAPGGHHNGMQLYVARGLGRQLPLAQFLFHGGENNAK</sequence>
<evidence type="ECO:0000259" key="1">
    <source>
        <dbReference type="Pfam" id="PF07691"/>
    </source>
</evidence>
<accession>A0A645F1M4</accession>
<evidence type="ECO:0000313" key="2">
    <source>
        <dbReference type="EMBL" id="MPN07412.1"/>
    </source>
</evidence>
<dbReference type="EMBL" id="VSSQ01053388">
    <property type="protein sequence ID" value="MPN07412.1"/>
    <property type="molecule type" value="Genomic_DNA"/>
</dbReference>
<dbReference type="Pfam" id="PF07691">
    <property type="entry name" value="PA14"/>
    <property type="match status" value="1"/>
</dbReference>